<keyword evidence="1" id="KW-0472">Membrane</keyword>
<evidence type="ECO:0000256" key="1">
    <source>
        <dbReference type="SAM" id="Phobius"/>
    </source>
</evidence>
<evidence type="ECO:0008006" key="4">
    <source>
        <dbReference type="Google" id="ProtNLM"/>
    </source>
</evidence>
<dbReference type="AlphaFoldDB" id="A0A023WQ37"/>
<feature type="transmembrane region" description="Helical" evidence="1">
    <location>
        <begin position="101"/>
        <end position="120"/>
    </location>
</feature>
<dbReference type="PATRIC" id="fig|316.97.peg.1513"/>
<dbReference type="KEGG" id="pstu:UIB01_07525"/>
<dbReference type="EMBL" id="CP007509">
    <property type="protein sequence ID" value="AHY42337.1"/>
    <property type="molecule type" value="Genomic_DNA"/>
</dbReference>
<feature type="transmembrane region" description="Helical" evidence="1">
    <location>
        <begin position="20"/>
        <end position="37"/>
    </location>
</feature>
<protein>
    <recommendedName>
        <fullName evidence="4">DUF4233 domain-containing protein</fullName>
    </recommendedName>
</protein>
<reference evidence="2 3" key="1">
    <citation type="submission" date="2014-03" db="EMBL/GenBank/DDBJ databases">
        <title>Complete genome sequence of Pseudomonas stutzeri 19SMN4.</title>
        <authorList>
            <person name="Brunet-Galmes I."/>
            <person name="Nogales B."/>
            <person name="Busquets A."/>
            <person name="Pena A."/>
            <person name="Gomila M."/>
            <person name="Garcia-Valdes E."/>
            <person name="Lalucat J."/>
            <person name="Bennasar A."/>
            <person name="Bosch R."/>
        </authorList>
    </citation>
    <scope>NUCLEOTIDE SEQUENCE [LARGE SCALE GENOMIC DNA]</scope>
    <source>
        <strain evidence="2 3">19SMN4</strain>
    </source>
</reference>
<gene>
    <name evidence="2" type="ORF">UIB01_07525</name>
</gene>
<evidence type="ECO:0000313" key="2">
    <source>
        <dbReference type="EMBL" id="AHY42337.1"/>
    </source>
</evidence>
<feature type="transmembrane region" description="Helical" evidence="1">
    <location>
        <begin position="52"/>
        <end position="70"/>
    </location>
</feature>
<accession>A0A023WQ37</accession>
<sequence length="139" mass="14933">MRNKVAVQRLRPTDRMKQPVLRSFLIAALAGAAIWILSPSMTGHVEPWDAGGLYYTAALALGGCLCGSIAPKSLWPLYVGCVAGQTLYLLGWLPTGPLLPVGFVFVLLWSLVFLAGAYAGSRARTRWRARDAQPPHGGA</sequence>
<evidence type="ECO:0000313" key="3">
    <source>
        <dbReference type="Proteomes" id="UP000025238"/>
    </source>
</evidence>
<keyword evidence="1" id="KW-0812">Transmembrane</keyword>
<dbReference type="Proteomes" id="UP000025238">
    <property type="component" value="Chromosome"/>
</dbReference>
<organism evidence="2 3">
    <name type="scientific">Stutzerimonas stutzeri</name>
    <name type="common">Pseudomonas stutzeri</name>
    <dbReference type="NCBI Taxonomy" id="316"/>
    <lineage>
        <taxon>Bacteria</taxon>
        <taxon>Pseudomonadati</taxon>
        <taxon>Pseudomonadota</taxon>
        <taxon>Gammaproteobacteria</taxon>
        <taxon>Pseudomonadales</taxon>
        <taxon>Pseudomonadaceae</taxon>
        <taxon>Stutzerimonas</taxon>
    </lineage>
</organism>
<feature type="transmembrane region" description="Helical" evidence="1">
    <location>
        <begin position="77"/>
        <end position="95"/>
    </location>
</feature>
<name>A0A023WQ37_STUST</name>
<proteinExistence type="predicted"/>
<keyword evidence="1" id="KW-1133">Transmembrane helix</keyword>